<evidence type="ECO:0000256" key="8">
    <source>
        <dbReference type="ARBA" id="ARBA00022982"/>
    </source>
</evidence>
<dbReference type="EMBL" id="FMZF01000008">
    <property type="protein sequence ID" value="SDD46959.1"/>
    <property type="molecule type" value="Genomic_DNA"/>
</dbReference>
<dbReference type="AlphaFoldDB" id="A0A1G6V051"/>
<dbReference type="GO" id="GO:0051538">
    <property type="term" value="F:3 iron, 4 sulfur cluster binding"/>
    <property type="evidence" value="ECO:0007669"/>
    <property type="project" value="UniProtKB-UniRule"/>
</dbReference>
<proteinExistence type="predicted"/>
<dbReference type="InterPro" id="IPR050294">
    <property type="entry name" value="RnfB_subfamily"/>
</dbReference>
<evidence type="ECO:0000313" key="15">
    <source>
        <dbReference type="Proteomes" id="UP000199416"/>
    </source>
</evidence>
<dbReference type="PROSITE" id="PS51379">
    <property type="entry name" value="4FE4S_FER_2"/>
    <property type="match status" value="1"/>
</dbReference>
<accession>A0A1G6V051</accession>
<dbReference type="GO" id="GO:0051539">
    <property type="term" value="F:4 iron, 4 sulfur cluster binding"/>
    <property type="evidence" value="ECO:0007669"/>
    <property type="project" value="UniProtKB-UniRule"/>
</dbReference>
<gene>
    <name evidence="14" type="ORF">SAMN05660690_4291</name>
</gene>
<dbReference type="STRING" id="1190417.SAMN05660690_4291"/>
<evidence type="ECO:0000256" key="7">
    <source>
        <dbReference type="ARBA" id="ARBA00022737"/>
    </source>
</evidence>
<dbReference type="PANTHER" id="PTHR42859:SF2">
    <property type="entry name" value="FERREDOXIN"/>
    <property type="match status" value="1"/>
</dbReference>
<dbReference type="InterPro" id="IPR017900">
    <property type="entry name" value="4Fe4S_Fe_S_CS"/>
</dbReference>
<dbReference type="GO" id="GO:0046872">
    <property type="term" value="F:metal ion binding"/>
    <property type="evidence" value="ECO:0007669"/>
    <property type="project" value="UniProtKB-UniRule"/>
</dbReference>
<dbReference type="NCBIfam" id="NF045480">
    <property type="entry name" value="FdxA_Actino"/>
    <property type="match status" value="1"/>
</dbReference>
<keyword evidence="4 12" id="KW-0813">Transport</keyword>
<evidence type="ECO:0000256" key="1">
    <source>
        <dbReference type="ARBA" id="ARBA00001966"/>
    </source>
</evidence>
<organism evidence="14 15">
    <name type="scientific">Geodermatophilus telluris</name>
    <dbReference type="NCBI Taxonomy" id="1190417"/>
    <lineage>
        <taxon>Bacteria</taxon>
        <taxon>Bacillati</taxon>
        <taxon>Actinomycetota</taxon>
        <taxon>Actinomycetes</taxon>
        <taxon>Geodermatophilales</taxon>
        <taxon>Geodermatophilaceae</taxon>
        <taxon>Geodermatophilus</taxon>
    </lineage>
</organism>
<evidence type="ECO:0000256" key="6">
    <source>
        <dbReference type="ARBA" id="ARBA00022723"/>
    </source>
</evidence>
<dbReference type="GO" id="GO:0009055">
    <property type="term" value="F:electron transfer activity"/>
    <property type="evidence" value="ECO:0007669"/>
    <property type="project" value="UniProtKB-UniRule"/>
</dbReference>
<evidence type="ECO:0000256" key="3">
    <source>
        <dbReference type="ARBA" id="ARBA00013529"/>
    </source>
</evidence>
<name>A0A1G6V051_9ACTN</name>
<evidence type="ECO:0000256" key="10">
    <source>
        <dbReference type="ARBA" id="ARBA00023014"/>
    </source>
</evidence>
<comment type="cofactor">
    <cofactor evidence="1 12">
        <name>[4Fe-4S] cluster</name>
        <dbReference type="ChEBI" id="CHEBI:49883"/>
    </cofactor>
</comment>
<evidence type="ECO:0000256" key="12">
    <source>
        <dbReference type="RuleBase" id="RU365098"/>
    </source>
</evidence>
<keyword evidence="9 12" id="KW-0408">Iron</keyword>
<keyword evidence="15" id="KW-1185">Reference proteome</keyword>
<keyword evidence="6 12" id="KW-0479">Metal-binding</keyword>
<dbReference type="Proteomes" id="UP000199416">
    <property type="component" value="Unassembled WGS sequence"/>
</dbReference>
<evidence type="ECO:0000256" key="5">
    <source>
        <dbReference type="ARBA" id="ARBA00022485"/>
    </source>
</evidence>
<comment type="cofactor">
    <cofactor evidence="12">
        <name>[3Fe-4S] cluster</name>
        <dbReference type="ChEBI" id="CHEBI:21137"/>
    </cofactor>
    <text evidence="12">Binds 1 [3Fe-4S] cluster.</text>
</comment>
<keyword evidence="10 12" id="KW-0411">Iron-sulfur</keyword>
<dbReference type="Gene3D" id="3.30.70.20">
    <property type="match status" value="1"/>
</dbReference>
<keyword evidence="5 12" id="KW-0004">4Fe-4S</keyword>
<sequence length="110" mass="11903">MPYVIGAECIDTTDMSCVEECPVDCIYEGDRKLYINPKECIDCGACEPVCPVEAIAQDRRVTDENEPHIADNRRFFVELLPGRDAPLGSPGGASKVGRIGVDTELVAEGS</sequence>
<dbReference type="OrthoDB" id="9803397at2"/>
<evidence type="ECO:0000256" key="2">
    <source>
        <dbReference type="ARBA" id="ARBA00003532"/>
    </source>
</evidence>
<reference evidence="15" key="1">
    <citation type="submission" date="2016-10" db="EMBL/GenBank/DDBJ databases">
        <authorList>
            <person name="Varghese N."/>
            <person name="Submissions S."/>
        </authorList>
    </citation>
    <scope>NUCLEOTIDE SEQUENCE [LARGE SCALE GENOMIC DNA]</scope>
    <source>
        <strain evidence="15">DSM 45421</strain>
    </source>
</reference>
<keyword evidence="7" id="KW-0677">Repeat</keyword>
<evidence type="ECO:0000256" key="4">
    <source>
        <dbReference type="ARBA" id="ARBA00022448"/>
    </source>
</evidence>
<evidence type="ECO:0000256" key="9">
    <source>
        <dbReference type="ARBA" id="ARBA00023004"/>
    </source>
</evidence>
<evidence type="ECO:0000259" key="13">
    <source>
        <dbReference type="PROSITE" id="PS51379"/>
    </source>
</evidence>
<dbReference type="PANTHER" id="PTHR42859">
    <property type="entry name" value="OXIDOREDUCTASE"/>
    <property type="match status" value="1"/>
</dbReference>
<dbReference type="SUPFAM" id="SSF54862">
    <property type="entry name" value="4Fe-4S ferredoxins"/>
    <property type="match status" value="1"/>
</dbReference>
<dbReference type="InterPro" id="IPR054830">
    <property type="entry name" value="FdxA_Actino"/>
</dbReference>
<dbReference type="InterPro" id="IPR017896">
    <property type="entry name" value="4Fe4S_Fe-S-bd"/>
</dbReference>
<dbReference type="Pfam" id="PF00037">
    <property type="entry name" value="Fer4"/>
    <property type="match status" value="1"/>
</dbReference>
<evidence type="ECO:0000313" key="14">
    <source>
        <dbReference type="EMBL" id="SDD46959.1"/>
    </source>
</evidence>
<dbReference type="RefSeq" id="WP_091368723.1">
    <property type="nucleotide sequence ID" value="NZ_FMZF01000008.1"/>
</dbReference>
<evidence type="ECO:0000256" key="11">
    <source>
        <dbReference type="ARBA" id="ARBA00023291"/>
    </source>
</evidence>
<dbReference type="InterPro" id="IPR000813">
    <property type="entry name" value="7Fe_ferredoxin"/>
</dbReference>
<protein>
    <recommendedName>
        <fullName evidence="3 12">Ferredoxin</fullName>
    </recommendedName>
</protein>
<dbReference type="PROSITE" id="PS00198">
    <property type="entry name" value="4FE4S_FER_1"/>
    <property type="match status" value="1"/>
</dbReference>
<keyword evidence="8 12" id="KW-0249">Electron transport</keyword>
<dbReference type="PRINTS" id="PR00354">
    <property type="entry name" value="7FE8SFRDOXIN"/>
</dbReference>
<comment type="function">
    <text evidence="2 12">Ferredoxins are iron-sulfur proteins that transfer electrons in a wide variety of metabolic reactions.</text>
</comment>
<keyword evidence="11 12" id="KW-0003">3Fe-4S</keyword>
<feature type="domain" description="4Fe-4S ferredoxin-type" evidence="13">
    <location>
        <begin position="31"/>
        <end position="60"/>
    </location>
</feature>